<organism evidence="7 8">
    <name type="scientific">Seiridium unicorne</name>
    <dbReference type="NCBI Taxonomy" id="138068"/>
    <lineage>
        <taxon>Eukaryota</taxon>
        <taxon>Fungi</taxon>
        <taxon>Dikarya</taxon>
        <taxon>Ascomycota</taxon>
        <taxon>Pezizomycotina</taxon>
        <taxon>Sordariomycetes</taxon>
        <taxon>Xylariomycetidae</taxon>
        <taxon>Amphisphaeriales</taxon>
        <taxon>Sporocadaceae</taxon>
        <taxon>Seiridium</taxon>
    </lineage>
</organism>
<evidence type="ECO:0000313" key="7">
    <source>
        <dbReference type="EMBL" id="KAK9418214.1"/>
    </source>
</evidence>
<keyword evidence="4" id="KW-0472">Membrane</keyword>
<feature type="compositionally biased region" description="Basic and acidic residues" evidence="5">
    <location>
        <begin position="29"/>
        <end position="39"/>
    </location>
</feature>
<sequence length="672" mass="73898">METNYEPGGPHDALEKDIYEGEGTGQETESDRSSQDGRRRSLGTPLSSPPGSPRPSFAPRGQVKPRIGFRGKIPSGLTLNVGLAEGVSKFAGNIHLKEIHSAYSNVVDSVAHAKQARSFVEQLKFLVISSTLLDEQPAFGPATAAPLPTDPGIRVDLHEVNVHPWTANGAIAAGALGFTVACLVRWLLLGGMPTISPKRLAVVTVALSAAAWALRTYLRHQRAKYIHEQALNEMRRFLRSSSEFDSMASSALSFIFEVELVGRGYRLSLPLPPLSRLENNDSGQALKSLKLRNALNQAFQDVIQIYYQTAQVIRDFASLQDLKQNDNSFRCDVEKINEYMARFVNMSPDDAQKTGQLRETLQLSRDARKMFLIALMSLETTGSKSELFQYTTALEGIKKGQNETRQAYAKLKSALLPDRETRDNRNSTSPLSPRHMKWKHQIDKVGGMNMSIRTIQAKMYSLLEESKKTLDNADDVSELGQMFMGRYDSIGKDIEDLMEAWEAGKASLAKSINKNERRVSSMSSIMSPTIDSSMEAVLEETGQGDGGVAAAWDQLTGGEVPPAGVGDGSPKSPSPQPLVMETFEAIAAPRPRSTLTRAERIQRAQEDRKAREAEVAQAMQRGHVMGELRDVLNRRGQPTVVDTHPFSIPYGHSSNPRGLGPRVGRVVSTPFP</sequence>
<accession>A0ABR2UV45</accession>
<feature type="region of interest" description="Disordered" evidence="5">
    <location>
        <begin position="639"/>
        <end position="672"/>
    </location>
</feature>
<reference evidence="7 8" key="1">
    <citation type="journal article" date="2024" name="J. Plant Pathol.">
        <title>Sequence and assembly of the genome of Seiridium unicorne, isolate CBS 538.82, causal agent of cypress canker disease.</title>
        <authorList>
            <person name="Scali E."/>
            <person name="Rocca G.D."/>
            <person name="Danti R."/>
            <person name="Garbelotto M."/>
            <person name="Barberini S."/>
            <person name="Baroncelli R."/>
            <person name="Emiliani G."/>
        </authorList>
    </citation>
    <scope>NUCLEOTIDE SEQUENCE [LARGE SCALE GENOMIC DNA]</scope>
    <source>
        <strain evidence="7 8">BM-138-508</strain>
    </source>
</reference>
<keyword evidence="3" id="KW-1133">Transmembrane helix</keyword>
<protein>
    <submittedName>
        <fullName evidence="7">Mysoin-binding motif of peroxisomes-domain-containing protein</fullName>
    </submittedName>
</protein>
<gene>
    <name evidence="7" type="ORF">SUNI508_08408</name>
</gene>
<evidence type="ECO:0000256" key="5">
    <source>
        <dbReference type="SAM" id="MobiDB-lite"/>
    </source>
</evidence>
<evidence type="ECO:0000313" key="8">
    <source>
        <dbReference type="Proteomes" id="UP001408356"/>
    </source>
</evidence>
<keyword evidence="8" id="KW-1185">Reference proteome</keyword>
<dbReference type="Proteomes" id="UP001408356">
    <property type="component" value="Unassembled WGS sequence"/>
</dbReference>
<proteinExistence type="predicted"/>
<dbReference type="InterPro" id="IPR026859">
    <property type="entry name" value="Myosin-bd"/>
</dbReference>
<feature type="domain" description="Myosin-binding" evidence="6">
    <location>
        <begin position="179"/>
        <end position="458"/>
    </location>
</feature>
<evidence type="ECO:0000256" key="1">
    <source>
        <dbReference type="ARBA" id="ARBA00004308"/>
    </source>
</evidence>
<dbReference type="EMBL" id="JARVKF010000393">
    <property type="protein sequence ID" value="KAK9418214.1"/>
    <property type="molecule type" value="Genomic_DNA"/>
</dbReference>
<evidence type="ECO:0000256" key="4">
    <source>
        <dbReference type="ARBA" id="ARBA00023136"/>
    </source>
</evidence>
<dbReference type="Pfam" id="PF12632">
    <property type="entry name" value="Vezatin"/>
    <property type="match status" value="1"/>
</dbReference>
<name>A0ABR2UV45_9PEZI</name>
<feature type="region of interest" description="Disordered" evidence="5">
    <location>
        <begin position="1"/>
        <end position="69"/>
    </location>
</feature>
<comment type="caution">
    <text evidence="7">The sequence shown here is derived from an EMBL/GenBank/DDBJ whole genome shotgun (WGS) entry which is preliminary data.</text>
</comment>
<evidence type="ECO:0000259" key="6">
    <source>
        <dbReference type="Pfam" id="PF12632"/>
    </source>
</evidence>
<comment type="subcellular location">
    <subcellularLocation>
        <location evidence="1">Endomembrane system</location>
    </subcellularLocation>
</comment>
<evidence type="ECO:0000256" key="3">
    <source>
        <dbReference type="ARBA" id="ARBA00022989"/>
    </source>
</evidence>
<evidence type="ECO:0000256" key="2">
    <source>
        <dbReference type="ARBA" id="ARBA00022692"/>
    </source>
</evidence>
<keyword evidence="2" id="KW-0812">Transmembrane</keyword>